<evidence type="ECO:0000256" key="1">
    <source>
        <dbReference type="SAM" id="SignalP"/>
    </source>
</evidence>
<reference evidence="2" key="1">
    <citation type="journal article" date="2023" name="Mol. Phylogenet. Evol.">
        <title>Genome-scale phylogeny and comparative genomics of the fungal order Sordariales.</title>
        <authorList>
            <person name="Hensen N."/>
            <person name="Bonometti L."/>
            <person name="Westerberg I."/>
            <person name="Brannstrom I.O."/>
            <person name="Guillou S."/>
            <person name="Cros-Aarteil S."/>
            <person name="Calhoun S."/>
            <person name="Haridas S."/>
            <person name="Kuo A."/>
            <person name="Mondo S."/>
            <person name="Pangilinan J."/>
            <person name="Riley R."/>
            <person name="LaButti K."/>
            <person name="Andreopoulos B."/>
            <person name="Lipzen A."/>
            <person name="Chen C."/>
            <person name="Yan M."/>
            <person name="Daum C."/>
            <person name="Ng V."/>
            <person name="Clum A."/>
            <person name="Steindorff A."/>
            <person name="Ohm R.A."/>
            <person name="Martin F."/>
            <person name="Silar P."/>
            <person name="Natvig D.O."/>
            <person name="Lalanne C."/>
            <person name="Gautier V."/>
            <person name="Ament-Velasquez S.L."/>
            <person name="Kruys A."/>
            <person name="Hutchinson M.I."/>
            <person name="Powell A.J."/>
            <person name="Barry K."/>
            <person name="Miller A.N."/>
            <person name="Grigoriev I.V."/>
            <person name="Debuchy R."/>
            <person name="Gladieux P."/>
            <person name="Hiltunen Thoren M."/>
            <person name="Johannesson H."/>
        </authorList>
    </citation>
    <scope>NUCLEOTIDE SEQUENCE</scope>
    <source>
        <strain evidence="2">CBS 141.50</strain>
    </source>
</reference>
<dbReference type="RefSeq" id="XP_062635120.1">
    <property type="nucleotide sequence ID" value="XM_062781432.1"/>
</dbReference>
<comment type="caution">
    <text evidence="2">The sequence shown here is derived from an EMBL/GenBank/DDBJ whole genome shotgun (WGS) entry which is preliminary data.</text>
</comment>
<proteinExistence type="predicted"/>
<dbReference type="Proteomes" id="UP001302676">
    <property type="component" value="Unassembled WGS sequence"/>
</dbReference>
<accession>A0AAN6UZ86</accession>
<dbReference type="GeneID" id="87818045"/>
<sequence>MISIKTLTAAAVLLVAPALAVENAKREPIYVPVAGINIAPGVLENLLHGAGAGKRGLLDGVVPSNVAGGASGGVLGPVVDLVANKGLPVPGAKRDVGDKAKREPLYVPVAGINIDLDVLKDILGNLGKRGLLDGVLPGGAAGGSNPAGGVVETVTGVVGSVTGGLTKGGLPIPVPGAKAKRFEA</sequence>
<evidence type="ECO:0000313" key="3">
    <source>
        <dbReference type="Proteomes" id="UP001302676"/>
    </source>
</evidence>
<keyword evidence="1" id="KW-0732">Signal</keyword>
<protein>
    <submittedName>
        <fullName evidence="2">Uncharacterized protein</fullName>
    </submittedName>
</protein>
<evidence type="ECO:0000313" key="2">
    <source>
        <dbReference type="EMBL" id="KAK4141749.1"/>
    </source>
</evidence>
<keyword evidence="3" id="KW-1185">Reference proteome</keyword>
<organism evidence="2 3">
    <name type="scientific">Dichotomopilus funicola</name>
    <dbReference type="NCBI Taxonomy" id="1934379"/>
    <lineage>
        <taxon>Eukaryota</taxon>
        <taxon>Fungi</taxon>
        <taxon>Dikarya</taxon>
        <taxon>Ascomycota</taxon>
        <taxon>Pezizomycotina</taxon>
        <taxon>Sordariomycetes</taxon>
        <taxon>Sordariomycetidae</taxon>
        <taxon>Sordariales</taxon>
        <taxon>Chaetomiaceae</taxon>
        <taxon>Dichotomopilus</taxon>
    </lineage>
</organism>
<feature type="signal peptide" evidence="1">
    <location>
        <begin position="1"/>
        <end position="20"/>
    </location>
</feature>
<dbReference type="EMBL" id="MU853606">
    <property type="protein sequence ID" value="KAK4141749.1"/>
    <property type="molecule type" value="Genomic_DNA"/>
</dbReference>
<reference evidence="2" key="2">
    <citation type="submission" date="2023-05" db="EMBL/GenBank/DDBJ databases">
        <authorList>
            <consortium name="Lawrence Berkeley National Laboratory"/>
            <person name="Steindorff A."/>
            <person name="Hensen N."/>
            <person name="Bonometti L."/>
            <person name="Westerberg I."/>
            <person name="Brannstrom I.O."/>
            <person name="Guillou S."/>
            <person name="Cros-Aarteil S."/>
            <person name="Calhoun S."/>
            <person name="Haridas S."/>
            <person name="Kuo A."/>
            <person name="Mondo S."/>
            <person name="Pangilinan J."/>
            <person name="Riley R."/>
            <person name="Labutti K."/>
            <person name="Andreopoulos B."/>
            <person name="Lipzen A."/>
            <person name="Chen C."/>
            <person name="Yanf M."/>
            <person name="Daum C."/>
            <person name="Ng V."/>
            <person name="Clum A."/>
            <person name="Ohm R."/>
            <person name="Martin F."/>
            <person name="Silar P."/>
            <person name="Natvig D."/>
            <person name="Lalanne C."/>
            <person name="Gautier V."/>
            <person name="Ament-Velasquez S.L."/>
            <person name="Kruys A."/>
            <person name="Hutchinson M.I."/>
            <person name="Powell A.J."/>
            <person name="Barry K."/>
            <person name="Miller A.N."/>
            <person name="Grigoriev I.V."/>
            <person name="Debuchy R."/>
            <person name="Gladieux P."/>
            <person name="Thoren M.H."/>
            <person name="Johannesson H."/>
        </authorList>
    </citation>
    <scope>NUCLEOTIDE SEQUENCE</scope>
    <source>
        <strain evidence="2">CBS 141.50</strain>
    </source>
</reference>
<gene>
    <name evidence="2" type="ORF">C8A04DRAFT_30591</name>
</gene>
<name>A0AAN6UZ86_9PEZI</name>
<dbReference type="AlphaFoldDB" id="A0AAN6UZ86"/>
<feature type="chain" id="PRO_5042916705" evidence="1">
    <location>
        <begin position="21"/>
        <end position="184"/>
    </location>
</feature>